<dbReference type="AlphaFoldDB" id="A0A0F9E271"/>
<accession>A0A0F9E271</accession>
<organism evidence="1">
    <name type="scientific">marine sediment metagenome</name>
    <dbReference type="NCBI Taxonomy" id="412755"/>
    <lineage>
        <taxon>unclassified sequences</taxon>
        <taxon>metagenomes</taxon>
        <taxon>ecological metagenomes</taxon>
    </lineage>
</organism>
<protein>
    <submittedName>
        <fullName evidence="1">Uncharacterized protein</fullName>
    </submittedName>
</protein>
<feature type="non-terminal residue" evidence="1">
    <location>
        <position position="487"/>
    </location>
</feature>
<gene>
    <name evidence="1" type="ORF">LCGC14_2128240</name>
</gene>
<comment type="caution">
    <text evidence="1">The sequence shown here is derived from an EMBL/GenBank/DDBJ whole genome shotgun (WGS) entry which is preliminary data.</text>
</comment>
<sequence length="487" mass="57608">MDEYLTGTMYLDSEELENQPAYTFLTKWTFNNKSCGTRKTKKNYDNIKHNVKKGKKILVCLSNHRLIEEFIERMEYKCDYIHLNGKLQHLMCNKEYPNPNAYLNGGCNKCKEKPCLYKLQFERAQNCDVVFVVPQMLRYAKTYEPDLLIIDESIESIVRKGISIPPQYRQLIRFERITCDSCPAKSKCMKKSYRSKYPLLRCPYKMYFTIDLPKIEISDMNSLEEFFFKYNVENYKEIYSVWDEEIKDFLLLGYSPLEFLKNIETLIFNCATTKLSLAENTFGRKFDAIIKDKEVMENPIYILDDVMTMTKTEEAIPILVETLDLCNIPKDNTTVIYCKKKFETDIQQLLPEIHIGHYGDCRGSNRFEACKNIVLFGRFALRDSVKWLLSLYGLTQEEIKSMEQAEEIQALHRVRPLLDKEVRIFLFTNTLIDKIPHNTEVFNKRHLDKCLEILNRKEELEELNKMDLYKEIKGDHNDIKRSLKILE</sequence>
<name>A0A0F9E271_9ZZZZ</name>
<dbReference type="EMBL" id="LAZR01026637">
    <property type="protein sequence ID" value="KKL68113.1"/>
    <property type="molecule type" value="Genomic_DNA"/>
</dbReference>
<evidence type="ECO:0000313" key="1">
    <source>
        <dbReference type="EMBL" id="KKL68113.1"/>
    </source>
</evidence>
<proteinExistence type="predicted"/>
<reference evidence="1" key="1">
    <citation type="journal article" date="2015" name="Nature">
        <title>Complex archaea that bridge the gap between prokaryotes and eukaryotes.</title>
        <authorList>
            <person name="Spang A."/>
            <person name="Saw J.H."/>
            <person name="Jorgensen S.L."/>
            <person name="Zaremba-Niedzwiedzka K."/>
            <person name="Martijn J."/>
            <person name="Lind A.E."/>
            <person name="van Eijk R."/>
            <person name="Schleper C."/>
            <person name="Guy L."/>
            <person name="Ettema T.J."/>
        </authorList>
    </citation>
    <scope>NUCLEOTIDE SEQUENCE</scope>
</reference>